<organism evidence="5 6">
    <name type="scientific">Patiria miniata</name>
    <name type="common">Bat star</name>
    <name type="synonym">Asterina miniata</name>
    <dbReference type="NCBI Taxonomy" id="46514"/>
    <lineage>
        <taxon>Eukaryota</taxon>
        <taxon>Metazoa</taxon>
        <taxon>Echinodermata</taxon>
        <taxon>Eleutherozoa</taxon>
        <taxon>Asterozoa</taxon>
        <taxon>Asteroidea</taxon>
        <taxon>Valvatacea</taxon>
        <taxon>Valvatida</taxon>
        <taxon>Asterinidae</taxon>
        <taxon>Patiria</taxon>
    </lineage>
</organism>
<dbReference type="GO" id="GO:0008028">
    <property type="term" value="F:monocarboxylic acid transmembrane transporter activity"/>
    <property type="evidence" value="ECO:0007669"/>
    <property type="project" value="TreeGrafter"/>
</dbReference>
<accession>A0A913ZEI9</accession>
<dbReference type="InterPro" id="IPR020846">
    <property type="entry name" value="MFS_dom"/>
</dbReference>
<feature type="transmembrane region" description="Helical" evidence="3">
    <location>
        <begin position="119"/>
        <end position="145"/>
    </location>
</feature>
<feature type="compositionally biased region" description="Basic and acidic residues" evidence="2">
    <location>
        <begin position="234"/>
        <end position="245"/>
    </location>
</feature>
<reference evidence="5" key="1">
    <citation type="submission" date="2022-11" db="UniProtKB">
        <authorList>
            <consortium name="EnsemblMetazoa"/>
        </authorList>
    </citation>
    <scope>IDENTIFICATION</scope>
</reference>
<evidence type="ECO:0000313" key="6">
    <source>
        <dbReference type="Proteomes" id="UP000887568"/>
    </source>
</evidence>
<keyword evidence="3" id="KW-0472">Membrane</keyword>
<feature type="domain" description="Major facilitator superfamily (MFS) profile" evidence="4">
    <location>
        <begin position="26"/>
        <end position="485"/>
    </location>
</feature>
<feature type="transmembrane region" description="Helical" evidence="3">
    <location>
        <begin position="183"/>
        <end position="201"/>
    </location>
</feature>
<keyword evidence="3" id="KW-1133">Transmembrane helix</keyword>
<dbReference type="PANTHER" id="PTHR11360:SF284">
    <property type="entry name" value="EG:103B4.3 PROTEIN-RELATED"/>
    <property type="match status" value="1"/>
</dbReference>
<dbReference type="PANTHER" id="PTHR11360">
    <property type="entry name" value="MONOCARBOXYLATE TRANSPORTER"/>
    <property type="match status" value="1"/>
</dbReference>
<dbReference type="EnsemblMetazoa" id="XM_038194279.1">
    <property type="protein sequence ID" value="XP_038050207.1"/>
    <property type="gene ID" value="LOC119723564"/>
</dbReference>
<dbReference type="OrthoDB" id="6499973at2759"/>
<evidence type="ECO:0000256" key="2">
    <source>
        <dbReference type="SAM" id="MobiDB-lite"/>
    </source>
</evidence>
<dbReference type="RefSeq" id="XP_038050207.1">
    <property type="nucleotide sequence ID" value="XM_038194279.1"/>
</dbReference>
<keyword evidence="6" id="KW-1185">Reference proteome</keyword>
<dbReference type="Proteomes" id="UP000887568">
    <property type="component" value="Unplaced"/>
</dbReference>
<evidence type="ECO:0000259" key="4">
    <source>
        <dbReference type="PROSITE" id="PS50850"/>
    </source>
</evidence>
<feature type="transmembrane region" description="Helical" evidence="3">
    <location>
        <begin position="367"/>
        <end position="387"/>
    </location>
</feature>
<dbReference type="InterPro" id="IPR011701">
    <property type="entry name" value="MFS"/>
</dbReference>
<feature type="transmembrane region" description="Helical" evidence="3">
    <location>
        <begin position="25"/>
        <end position="46"/>
    </location>
</feature>
<feature type="region of interest" description="Disordered" evidence="2">
    <location>
        <begin position="1"/>
        <end position="20"/>
    </location>
</feature>
<feature type="region of interest" description="Disordered" evidence="2">
    <location>
        <begin position="209"/>
        <end position="245"/>
    </location>
</feature>
<dbReference type="Gene3D" id="1.20.1250.20">
    <property type="entry name" value="MFS general substrate transporter like domains"/>
    <property type="match status" value="1"/>
</dbReference>
<feature type="transmembrane region" description="Helical" evidence="3">
    <location>
        <begin position="94"/>
        <end position="113"/>
    </location>
</feature>
<dbReference type="SUPFAM" id="SSF103473">
    <property type="entry name" value="MFS general substrate transporter"/>
    <property type="match status" value="1"/>
</dbReference>
<dbReference type="GO" id="GO:0016020">
    <property type="term" value="C:membrane"/>
    <property type="evidence" value="ECO:0007669"/>
    <property type="project" value="UniProtKB-SubCell"/>
</dbReference>
<feature type="transmembrane region" description="Helical" evidence="3">
    <location>
        <begin position="428"/>
        <end position="451"/>
    </location>
</feature>
<feature type="compositionally biased region" description="Basic and acidic residues" evidence="2">
    <location>
        <begin position="11"/>
        <end position="20"/>
    </location>
</feature>
<evidence type="ECO:0000313" key="5">
    <source>
        <dbReference type="EnsemblMetazoa" id="XP_038050207.1"/>
    </source>
</evidence>
<evidence type="ECO:0000256" key="3">
    <source>
        <dbReference type="SAM" id="Phobius"/>
    </source>
</evidence>
<comment type="subcellular location">
    <subcellularLocation>
        <location evidence="1">Membrane</location>
        <topology evidence="1">Multi-pass membrane protein</topology>
    </subcellularLocation>
</comment>
<proteinExistence type="predicted"/>
<keyword evidence="3" id="KW-0812">Transmembrane</keyword>
<feature type="transmembrane region" description="Helical" evidence="3">
    <location>
        <begin position="334"/>
        <end position="355"/>
    </location>
</feature>
<name>A0A913ZEI9_PATMI</name>
<dbReference type="InterPro" id="IPR050327">
    <property type="entry name" value="Proton-linked_MCT"/>
</dbReference>
<feature type="transmembrane region" description="Helical" evidence="3">
    <location>
        <begin position="66"/>
        <end position="87"/>
    </location>
</feature>
<dbReference type="InterPro" id="IPR036259">
    <property type="entry name" value="MFS_trans_sf"/>
</dbReference>
<dbReference type="AlphaFoldDB" id="A0A913ZEI9"/>
<feature type="transmembrane region" description="Helical" evidence="3">
    <location>
        <begin position="393"/>
        <end position="416"/>
    </location>
</feature>
<dbReference type="PROSITE" id="PS50850">
    <property type="entry name" value="MFS"/>
    <property type="match status" value="1"/>
</dbReference>
<feature type="transmembrane region" description="Helical" evidence="3">
    <location>
        <begin position="152"/>
        <end position="171"/>
    </location>
</feature>
<evidence type="ECO:0000256" key="1">
    <source>
        <dbReference type="ARBA" id="ARBA00004141"/>
    </source>
</evidence>
<sequence length="497" mass="53663">MAKTSTLRTRRAAEAEPDEPREGGWGIVVVIAAHLSFAIQLGMMRSPGVLYLSWQDDFGTNDRETAAVQSVFSSVSCFSVFLGGILTERFGCRISGMAGGILMTLGLLSSYWVTDFYQLYFTFSIIGAGTGISSNSAVVVVAMYFKRKYKIAHALAISGEGTGIMAAPPLLQFLLESFGWRGTLLIASAVAANSVAFCALFRPNGATQKSKDNLNSNQQNPAAKNGSETANMSNDEHINDENSRRSDDVLELEQIGLPTEHGTTANSKTGYVSLTFDTKNSNPILKLLKRLLVSLGFHLFVKSYRFVLLCAVYLEFDIPYLGFAVYLVPRAQSVGVAPSSAVILLSIFGIGNLLGRLGSGLLVSWRISAEHVTAISMLIAGVSLLLLKLESYYVFAIASFLFGFVSGFFFAIMIVLTRQFVGVRKLAVGLGFSQIFLGIGAISGPLLAGWILDLTGDSYQTVFYVGSAVCFICAVQMLLLPLLRRVEPGIDISPNDI</sequence>
<dbReference type="OMA" id="VDGISNC"/>
<dbReference type="Pfam" id="PF07690">
    <property type="entry name" value="MFS_1"/>
    <property type="match status" value="2"/>
</dbReference>
<feature type="compositionally biased region" description="Polar residues" evidence="2">
    <location>
        <begin position="209"/>
        <end position="233"/>
    </location>
</feature>
<feature type="transmembrane region" description="Helical" evidence="3">
    <location>
        <begin position="463"/>
        <end position="483"/>
    </location>
</feature>
<dbReference type="GeneID" id="119723564"/>
<protein>
    <recommendedName>
        <fullName evidence="4">Major facilitator superfamily (MFS) profile domain-containing protein</fullName>
    </recommendedName>
</protein>